<evidence type="ECO:0000313" key="1">
    <source>
        <dbReference type="EMBL" id="KJV69084.1"/>
    </source>
</evidence>
<sequence>MHDNINLTILKYVTYVHKYFKLIHVKQFIPKLLLLSG</sequence>
<name>A0A0F3NQC6_9RICK</name>
<reference evidence="1 2" key="1">
    <citation type="submission" date="2015-02" db="EMBL/GenBank/DDBJ databases">
        <title>Genome Sequencing of Rickettsiales.</title>
        <authorList>
            <person name="Daugherty S.C."/>
            <person name="Su Q."/>
            <person name="Abolude K."/>
            <person name="Beier-Sexton M."/>
            <person name="Carlyon J.A."/>
            <person name="Carter R."/>
            <person name="Day N.P."/>
            <person name="Dumler S.J."/>
            <person name="Dyachenko V."/>
            <person name="Godinez A."/>
            <person name="Kurtti T.J."/>
            <person name="Lichay M."/>
            <person name="Mullins K.E."/>
            <person name="Ott S."/>
            <person name="Pappas-Brown V."/>
            <person name="Paris D.H."/>
            <person name="Patel P."/>
            <person name="Richards A.L."/>
            <person name="Sadzewicz L."/>
            <person name="Sears K."/>
            <person name="Seidman D."/>
            <person name="Sengamalay N."/>
            <person name="Stenos J."/>
            <person name="Tallon L.J."/>
            <person name="Vincent G."/>
            <person name="Fraser C.M."/>
            <person name="Munderloh U."/>
            <person name="Dunning-Hotopp J.C."/>
        </authorList>
    </citation>
    <scope>NUCLEOTIDE SEQUENCE [LARGE SCALE GENOMIC DNA]</scope>
    <source>
        <strain evidence="1 2">RAC413</strain>
    </source>
</reference>
<dbReference type="Proteomes" id="UP000033562">
    <property type="component" value="Unassembled WGS sequence"/>
</dbReference>
<dbReference type="STRING" id="1359163.NLO413_0460"/>
<comment type="caution">
    <text evidence="1">The sequence shown here is derived from an EMBL/GenBank/DDBJ whole genome shotgun (WGS) entry which is preliminary data.</text>
</comment>
<gene>
    <name evidence="1" type="ORF">NLO413_0460</name>
</gene>
<dbReference type="AlphaFoldDB" id="A0A0F3NQC6"/>
<protein>
    <submittedName>
        <fullName evidence="1">Uncharacterized protein</fullName>
    </submittedName>
</protein>
<accession>A0A0F3NQC6</accession>
<keyword evidence="2" id="KW-1185">Reference proteome</keyword>
<proteinExistence type="predicted"/>
<dbReference type="EMBL" id="LANX01000001">
    <property type="protein sequence ID" value="KJV69084.1"/>
    <property type="molecule type" value="Genomic_DNA"/>
</dbReference>
<evidence type="ECO:0000313" key="2">
    <source>
        <dbReference type="Proteomes" id="UP000033562"/>
    </source>
</evidence>
<organism evidence="1 2">
    <name type="scientific">Candidatus Neoehrlichia procyonis str. RAC413</name>
    <dbReference type="NCBI Taxonomy" id="1359163"/>
    <lineage>
        <taxon>Bacteria</taxon>
        <taxon>Pseudomonadati</taxon>
        <taxon>Pseudomonadota</taxon>
        <taxon>Alphaproteobacteria</taxon>
        <taxon>Rickettsiales</taxon>
        <taxon>Anaplasmataceae</taxon>
        <taxon>Candidatus Neoehrlichia</taxon>
    </lineage>
</organism>